<dbReference type="GO" id="GO:0006850">
    <property type="term" value="P:pyruvate import into mitochondria"/>
    <property type="evidence" value="ECO:0007669"/>
    <property type="project" value="InterPro"/>
</dbReference>
<keyword evidence="11" id="KW-1185">Reference proteome</keyword>
<dbReference type="EnsemblMetazoa" id="SMAR013165-RA">
    <property type="protein sequence ID" value="SMAR013165-PA"/>
    <property type="gene ID" value="SMAR013165"/>
</dbReference>
<evidence type="ECO:0000256" key="7">
    <source>
        <dbReference type="ARBA" id="ARBA00023128"/>
    </source>
</evidence>
<keyword evidence="7 9" id="KW-0496">Mitochondrion</keyword>
<evidence type="ECO:0000256" key="2">
    <source>
        <dbReference type="ARBA" id="ARBA00006416"/>
    </source>
</evidence>
<dbReference type="GO" id="GO:0005743">
    <property type="term" value="C:mitochondrial inner membrane"/>
    <property type="evidence" value="ECO:0007669"/>
    <property type="project" value="UniProtKB-SubCell"/>
</dbReference>
<keyword evidence="8 9" id="KW-0472">Membrane</keyword>
<evidence type="ECO:0000256" key="5">
    <source>
        <dbReference type="ARBA" id="ARBA00022792"/>
    </source>
</evidence>
<dbReference type="HOGENOM" id="CLU_099502_5_3_1"/>
<reference evidence="11" key="1">
    <citation type="submission" date="2011-05" db="EMBL/GenBank/DDBJ databases">
        <authorList>
            <person name="Richards S.R."/>
            <person name="Qu J."/>
            <person name="Jiang H."/>
            <person name="Jhangiani S.N."/>
            <person name="Agravi P."/>
            <person name="Goodspeed R."/>
            <person name="Gross S."/>
            <person name="Mandapat C."/>
            <person name="Jackson L."/>
            <person name="Mathew T."/>
            <person name="Pu L."/>
            <person name="Thornton R."/>
            <person name="Saada N."/>
            <person name="Wilczek-Boney K.B."/>
            <person name="Lee S."/>
            <person name="Kovar C."/>
            <person name="Wu Y."/>
            <person name="Scherer S.E."/>
            <person name="Worley K.C."/>
            <person name="Muzny D.M."/>
            <person name="Gibbs R."/>
        </authorList>
    </citation>
    <scope>NUCLEOTIDE SEQUENCE</scope>
    <source>
        <strain evidence="11">Brora</strain>
    </source>
</reference>
<dbReference type="eggNOG" id="KOG1590">
    <property type="taxonomic scope" value="Eukaryota"/>
</dbReference>
<evidence type="ECO:0000256" key="6">
    <source>
        <dbReference type="ARBA" id="ARBA00022989"/>
    </source>
</evidence>
<dbReference type="AlphaFoldDB" id="T1JH35"/>
<evidence type="ECO:0000313" key="11">
    <source>
        <dbReference type="Proteomes" id="UP000014500"/>
    </source>
</evidence>
<accession>T1JH35</accession>
<comment type="similarity">
    <text evidence="2 9">Belongs to the mitochondrial pyruvate carrier (MPC) (TC 2.A.105) family.</text>
</comment>
<evidence type="ECO:0000256" key="8">
    <source>
        <dbReference type="ARBA" id="ARBA00023136"/>
    </source>
</evidence>
<keyword evidence="3 9" id="KW-0813">Transport</keyword>
<organism evidence="10 11">
    <name type="scientific">Strigamia maritima</name>
    <name type="common">European centipede</name>
    <name type="synonym">Geophilus maritimus</name>
    <dbReference type="NCBI Taxonomy" id="126957"/>
    <lineage>
        <taxon>Eukaryota</taxon>
        <taxon>Metazoa</taxon>
        <taxon>Ecdysozoa</taxon>
        <taxon>Arthropoda</taxon>
        <taxon>Myriapoda</taxon>
        <taxon>Chilopoda</taxon>
        <taxon>Pleurostigmophora</taxon>
        <taxon>Geophilomorpha</taxon>
        <taxon>Linotaeniidae</taxon>
        <taxon>Strigamia</taxon>
    </lineage>
</organism>
<dbReference type="Proteomes" id="UP000014500">
    <property type="component" value="Unassembled WGS sequence"/>
</dbReference>
<dbReference type="STRING" id="126957.T1JH35"/>
<comment type="function">
    <text evidence="9">Mediates the uptake of pyruvate into mitochondria.</text>
</comment>
<dbReference type="PhylomeDB" id="T1JH35"/>
<dbReference type="InterPro" id="IPR005336">
    <property type="entry name" value="MPC"/>
</dbReference>
<comment type="subcellular location">
    <subcellularLocation>
        <location evidence="1 9">Mitochondrion inner membrane</location>
        <topology evidence="1 9">Multi-pass membrane protein</topology>
    </subcellularLocation>
</comment>
<dbReference type="Pfam" id="PF03650">
    <property type="entry name" value="MPC"/>
    <property type="match status" value="1"/>
</dbReference>
<reference evidence="10" key="2">
    <citation type="submission" date="2015-02" db="UniProtKB">
        <authorList>
            <consortium name="EnsemblMetazoa"/>
        </authorList>
    </citation>
    <scope>IDENTIFICATION</scope>
</reference>
<evidence type="ECO:0000256" key="9">
    <source>
        <dbReference type="RuleBase" id="RU363100"/>
    </source>
</evidence>
<keyword evidence="6 9" id="KW-1133">Transmembrane helix</keyword>
<comment type="caution">
    <text evidence="9">Lacks conserved residue(s) required for the propagation of feature annotation.</text>
</comment>
<protein>
    <recommendedName>
        <fullName evidence="9">Mitochondrial pyruvate carrier</fullName>
    </recommendedName>
</protein>
<proteinExistence type="inferred from homology"/>
<evidence type="ECO:0000256" key="4">
    <source>
        <dbReference type="ARBA" id="ARBA00022692"/>
    </source>
</evidence>
<sequence>MSDIATKDASMVSGNMTCALCVYSALFMRFALKVQPRNMLLFACHFANECAQLVQGFRFINYHYISPTETTANKKVATAITSKDAN</sequence>
<evidence type="ECO:0000313" key="10">
    <source>
        <dbReference type="EnsemblMetazoa" id="SMAR013165-PA"/>
    </source>
</evidence>
<dbReference type="EMBL" id="JH432222">
    <property type="status" value="NOT_ANNOTATED_CDS"/>
    <property type="molecule type" value="Genomic_DNA"/>
</dbReference>
<name>T1JH35_STRMM</name>
<evidence type="ECO:0000256" key="3">
    <source>
        <dbReference type="ARBA" id="ARBA00022448"/>
    </source>
</evidence>
<keyword evidence="4 9" id="KW-0812">Transmembrane</keyword>
<feature type="transmembrane region" description="Helical" evidence="9">
    <location>
        <begin position="12"/>
        <end position="32"/>
    </location>
</feature>
<evidence type="ECO:0000256" key="1">
    <source>
        <dbReference type="ARBA" id="ARBA00004448"/>
    </source>
</evidence>
<keyword evidence="5 9" id="KW-0999">Mitochondrion inner membrane</keyword>